<keyword evidence="2" id="KW-1185">Reference proteome</keyword>
<name>A0AAP2CS56_9RHOB</name>
<evidence type="ECO:0000313" key="2">
    <source>
        <dbReference type="Proteomes" id="UP001315686"/>
    </source>
</evidence>
<dbReference type="AlphaFoldDB" id="A0AAP2CS56"/>
<sequence>MAPERRVPQMIAKIFLKHPASVDETYLEHARFAGGFSLKLFAAGGAALVHAVIPCLFEKTASRMIGEMYAKTHNRGQ</sequence>
<reference evidence="1 2" key="1">
    <citation type="journal article" date="2021" name="Arch. Microbiol.">
        <title>Harenicola maris gen. nov., sp. nov. isolated from the Sea of Japan shallow sediments.</title>
        <authorList>
            <person name="Romanenko L.A."/>
            <person name="Kurilenko V.V."/>
            <person name="Chernysheva N.Y."/>
            <person name="Tekutyeva L.A."/>
            <person name="Velansky P.V."/>
            <person name="Svetashev V.I."/>
            <person name="Isaeva M.P."/>
        </authorList>
    </citation>
    <scope>NUCLEOTIDE SEQUENCE [LARGE SCALE GENOMIC DNA]</scope>
    <source>
        <strain evidence="1 2">KMM 3653</strain>
    </source>
</reference>
<dbReference type="EMBL" id="JADQAZ010000001">
    <property type="protein sequence ID" value="MBT0956703.1"/>
    <property type="molecule type" value="Genomic_DNA"/>
</dbReference>
<comment type="caution">
    <text evidence="1">The sequence shown here is derived from an EMBL/GenBank/DDBJ whole genome shotgun (WGS) entry which is preliminary data.</text>
</comment>
<proteinExistence type="predicted"/>
<evidence type="ECO:0000313" key="1">
    <source>
        <dbReference type="EMBL" id="MBT0956703.1"/>
    </source>
</evidence>
<dbReference type="Pfam" id="PF19883">
    <property type="entry name" value="DUF6356"/>
    <property type="match status" value="1"/>
</dbReference>
<protein>
    <recommendedName>
        <fullName evidence="3">Capsule biosynthesis protein</fullName>
    </recommendedName>
</protein>
<evidence type="ECO:0008006" key="3">
    <source>
        <dbReference type="Google" id="ProtNLM"/>
    </source>
</evidence>
<dbReference type="Proteomes" id="UP001315686">
    <property type="component" value="Unassembled WGS sequence"/>
</dbReference>
<dbReference type="InterPro" id="IPR045936">
    <property type="entry name" value="DUF6356"/>
</dbReference>
<accession>A0AAP2CS56</accession>
<organism evidence="1 2">
    <name type="scientific">Harenicola maris</name>
    <dbReference type="NCBI Taxonomy" id="2841044"/>
    <lineage>
        <taxon>Bacteria</taxon>
        <taxon>Pseudomonadati</taxon>
        <taxon>Pseudomonadota</taxon>
        <taxon>Alphaproteobacteria</taxon>
        <taxon>Rhodobacterales</taxon>
        <taxon>Paracoccaceae</taxon>
        <taxon>Harenicola</taxon>
    </lineage>
</organism>
<gene>
    <name evidence="1" type="ORF">IV417_04845</name>
</gene>